<dbReference type="Gene3D" id="3.30.70.270">
    <property type="match status" value="1"/>
</dbReference>
<dbReference type="AlphaFoldDB" id="A0AAF0UI87"/>
<reference evidence="3" key="1">
    <citation type="submission" date="2023-08" db="EMBL/GenBank/DDBJ databases">
        <title>A de novo genome assembly of Solanum verrucosum Schlechtendal, a Mexican diploid species geographically isolated from the other diploid A-genome species in potato relatives.</title>
        <authorList>
            <person name="Hosaka K."/>
        </authorList>
    </citation>
    <scope>NUCLEOTIDE SEQUENCE</scope>
    <source>
        <tissue evidence="3">Young leaves</tissue>
    </source>
</reference>
<dbReference type="Proteomes" id="UP001234989">
    <property type="component" value="Chromosome 9"/>
</dbReference>
<organism evidence="3 4">
    <name type="scientific">Solanum verrucosum</name>
    <dbReference type="NCBI Taxonomy" id="315347"/>
    <lineage>
        <taxon>Eukaryota</taxon>
        <taxon>Viridiplantae</taxon>
        <taxon>Streptophyta</taxon>
        <taxon>Embryophyta</taxon>
        <taxon>Tracheophyta</taxon>
        <taxon>Spermatophyta</taxon>
        <taxon>Magnoliopsida</taxon>
        <taxon>eudicotyledons</taxon>
        <taxon>Gunneridae</taxon>
        <taxon>Pentapetalae</taxon>
        <taxon>asterids</taxon>
        <taxon>lamiids</taxon>
        <taxon>Solanales</taxon>
        <taxon>Solanaceae</taxon>
        <taxon>Solanoideae</taxon>
        <taxon>Solaneae</taxon>
        <taxon>Solanum</taxon>
    </lineage>
</organism>
<evidence type="ECO:0000259" key="2">
    <source>
        <dbReference type="Pfam" id="PF17919"/>
    </source>
</evidence>
<dbReference type="InterPro" id="IPR041577">
    <property type="entry name" value="RT_RNaseH_2"/>
</dbReference>
<dbReference type="EMBL" id="CP133620">
    <property type="protein sequence ID" value="WMV46215.1"/>
    <property type="molecule type" value="Genomic_DNA"/>
</dbReference>
<evidence type="ECO:0000313" key="4">
    <source>
        <dbReference type="Proteomes" id="UP001234989"/>
    </source>
</evidence>
<dbReference type="Pfam" id="PF17919">
    <property type="entry name" value="RT_RNaseH_2"/>
    <property type="match status" value="1"/>
</dbReference>
<dbReference type="PANTHER" id="PTHR37984:SF5">
    <property type="entry name" value="PROTEIN NYNRIN-LIKE"/>
    <property type="match status" value="1"/>
</dbReference>
<protein>
    <recommendedName>
        <fullName evidence="2">Reverse transcriptase/retrotransposon-derived protein RNase H-like domain-containing protein</fullName>
    </recommendedName>
</protein>
<evidence type="ECO:0000313" key="3">
    <source>
        <dbReference type="EMBL" id="WMV46215.1"/>
    </source>
</evidence>
<accession>A0AAF0UI87</accession>
<feature type="domain" description="Reverse transcriptase/retrotransposon-derived protein RNase H-like" evidence="2">
    <location>
        <begin position="11"/>
        <end position="105"/>
    </location>
</feature>
<dbReference type="SUPFAM" id="SSF56672">
    <property type="entry name" value="DNA/RNA polymerases"/>
    <property type="match status" value="1"/>
</dbReference>
<dbReference type="PANTHER" id="PTHR37984">
    <property type="entry name" value="PROTEIN CBG26694"/>
    <property type="match status" value="1"/>
</dbReference>
<dbReference type="GO" id="GO:0003824">
    <property type="term" value="F:catalytic activity"/>
    <property type="evidence" value="ECO:0007669"/>
    <property type="project" value="UniProtKB-KW"/>
</dbReference>
<keyword evidence="4" id="KW-1185">Reference proteome</keyword>
<proteinExistence type="predicted"/>
<dbReference type="InterPro" id="IPR043128">
    <property type="entry name" value="Rev_trsase/Diguanyl_cyclase"/>
</dbReference>
<evidence type="ECO:0000256" key="1">
    <source>
        <dbReference type="ARBA" id="ARBA00023268"/>
    </source>
</evidence>
<gene>
    <name evidence="3" type="ORF">MTR67_039600</name>
</gene>
<dbReference type="InterPro" id="IPR043502">
    <property type="entry name" value="DNA/RNA_pol_sf"/>
</dbReference>
<name>A0AAF0UI87_SOLVR</name>
<sequence>MLTEKKVKFQWADECEKSFSELKTGLAIAPVLTLPDGSDGYVIYRDASMVGLGCVLIQQCMVIAYASRQLKVHEKNYPTDYLDLVAVVFTLKNWRHYLCGVHIDVFTYHKSLQYVFTQKELNLL</sequence>
<keyword evidence="1" id="KW-0511">Multifunctional enzyme</keyword>
<dbReference type="InterPro" id="IPR050951">
    <property type="entry name" value="Retrovirus_Pol_polyprotein"/>
</dbReference>